<feature type="transmembrane region" description="Helical" evidence="19">
    <location>
        <begin position="28"/>
        <end position="51"/>
    </location>
</feature>
<dbReference type="PANTHER" id="PTHR33908:SF3">
    <property type="entry name" value="UNDECAPRENYL PHOSPHATE-ALPHA-4-AMINO-4-DEOXY-L-ARABINOSE ARABINOSYL TRANSFERASE"/>
    <property type="match status" value="1"/>
</dbReference>
<evidence type="ECO:0000256" key="16">
    <source>
        <dbReference type="ARBA" id="ARBA00023136"/>
    </source>
</evidence>
<dbReference type="AlphaFoldDB" id="A0A0F4TII8"/>
<keyword evidence="11 19" id="KW-0808">Transferase</keyword>
<comment type="pathway">
    <text evidence="2 19">Lipopolysaccharide metabolism; 4-amino-4-deoxy-beta-L-arabinose-lipid A biosynthesis.</text>
</comment>
<dbReference type="GO" id="GO:0006493">
    <property type="term" value="P:protein O-linked glycosylation"/>
    <property type="evidence" value="ECO:0007669"/>
    <property type="project" value="InterPro"/>
</dbReference>
<comment type="caution">
    <text evidence="21">The sequence shown here is derived from an EMBL/GenBank/DDBJ whole genome shotgun (WGS) entry which is preliminary data.</text>
</comment>
<keyword evidence="16 19" id="KW-0472">Membrane</keyword>
<keyword evidence="6 19" id="KW-1003">Cell membrane</keyword>
<dbReference type="GO" id="GO:0010041">
    <property type="term" value="P:response to iron(III) ion"/>
    <property type="evidence" value="ECO:0007669"/>
    <property type="project" value="TreeGrafter"/>
</dbReference>
<dbReference type="RefSeq" id="WP_046047023.1">
    <property type="nucleotide sequence ID" value="NZ_LACD01000015.1"/>
</dbReference>
<evidence type="ECO:0000256" key="18">
    <source>
        <dbReference type="ARBA" id="ARBA00034054"/>
    </source>
</evidence>
<keyword evidence="9 19" id="KW-0441">Lipid A biosynthesis</keyword>
<dbReference type="InterPro" id="IPR003342">
    <property type="entry name" value="ArnT-like_N"/>
</dbReference>
<dbReference type="EMBL" id="LACD01000015">
    <property type="protein sequence ID" value="KJZ43800.1"/>
    <property type="molecule type" value="Genomic_DNA"/>
</dbReference>
<evidence type="ECO:0000256" key="19">
    <source>
        <dbReference type="HAMAP-Rule" id="MF_01165"/>
    </source>
</evidence>
<feature type="transmembrane region" description="Helical" evidence="19">
    <location>
        <begin position="205"/>
        <end position="220"/>
    </location>
</feature>
<keyword evidence="14 19" id="KW-1133">Transmembrane helix</keyword>
<name>A0A0F4TII8_PSEFL</name>
<dbReference type="GO" id="GO:0103015">
    <property type="term" value="F:4-amino-4-deoxy-L-arabinose transferase activity"/>
    <property type="evidence" value="ECO:0007669"/>
    <property type="project" value="UniProtKB-EC"/>
</dbReference>
<dbReference type="GO" id="GO:0005886">
    <property type="term" value="C:plasma membrane"/>
    <property type="evidence" value="ECO:0007669"/>
    <property type="project" value="UniProtKB-SubCell"/>
</dbReference>
<dbReference type="GO" id="GO:0009245">
    <property type="term" value="P:lipid A biosynthetic process"/>
    <property type="evidence" value="ECO:0007669"/>
    <property type="project" value="UniProtKB-UniRule"/>
</dbReference>
<feature type="transmembrane region" description="Helical" evidence="19">
    <location>
        <begin position="280"/>
        <end position="302"/>
    </location>
</feature>
<comment type="catalytic activity">
    <reaction evidence="18 19">
        <text>4-amino-4-deoxy-alpha-L-arabinopyranosyl di-trans,octa-cis-undecaprenyl phosphate + lipid IVA = lipid IIA + di-trans,octa-cis-undecaprenyl phosphate.</text>
        <dbReference type="EC" id="2.4.2.43"/>
    </reaction>
</comment>
<feature type="transmembrane region" description="Helical" evidence="19">
    <location>
        <begin position="104"/>
        <end position="124"/>
    </location>
</feature>
<keyword evidence="10 19" id="KW-0328">Glycosyltransferase</keyword>
<dbReference type="GO" id="GO:0009103">
    <property type="term" value="P:lipopolysaccharide biosynthetic process"/>
    <property type="evidence" value="ECO:0007669"/>
    <property type="project" value="UniProtKB-KW"/>
</dbReference>
<dbReference type="InterPro" id="IPR050297">
    <property type="entry name" value="LipidA_mod_glycosyltrf_83"/>
</dbReference>
<gene>
    <name evidence="19" type="primary">arnT</name>
    <name evidence="21" type="ORF">VC34_13550</name>
</gene>
<evidence type="ECO:0000256" key="2">
    <source>
        <dbReference type="ARBA" id="ARBA00005200"/>
    </source>
</evidence>
<keyword evidence="13 19" id="KW-0448">Lipopolysaccharide biosynthesis</keyword>
<evidence type="ECO:0000259" key="20">
    <source>
        <dbReference type="Pfam" id="PF02366"/>
    </source>
</evidence>
<feature type="transmembrane region" description="Helical" evidence="19">
    <location>
        <begin position="136"/>
        <end position="155"/>
    </location>
</feature>
<keyword evidence="15 19" id="KW-0443">Lipid metabolism</keyword>
<evidence type="ECO:0000256" key="6">
    <source>
        <dbReference type="ARBA" id="ARBA00022475"/>
    </source>
</evidence>
<evidence type="ECO:0000256" key="7">
    <source>
        <dbReference type="ARBA" id="ARBA00022516"/>
    </source>
</evidence>
<evidence type="ECO:0000256" key="12">
    <source>
        <dbReference type="ARBA" id="ARBA00022692"/>
    </source>
</evidence>
<evidence type="ECO:0000256" key="4">
    <source>
        <dbReference type="ARBA" id="ARBA00012056"/>
    </source>
</evidence>
<feature type="domain" description="ArnT-like N-terminal" evidence="20">
    <location>
        <begin position="28"/>
        <end position="260"/>
    </location>
</feature>
<dbReference type="EC" id="2.4.2.43" evidence="4 19"/>
<comment type="function">
    <text evidence="17 19">Catalyzes the transfer of the L-Ara4N moiety of the glycolipid undecaprenyl phosphate-alpha-L-Ara4N to lipid A. The modified arabinose is attached to lipid A and is required for resistance to polymyxin and cationic antimicrobial peptides.</text>
</comment>
<evidence type="ECO:0000256" key="8">
    <source>
        <dbReference type="ARBA" id="ARBA00022519"/>
    </source>
</evidence>
<dbReference type="Proteomes" id="UP000033500">
    <property type="component" value="Unassembled WGS sequence"/>
</dbReference>
<evidence type="ECO:0000256" key="1">
    <source>
        <dbReference type="ARBA" id="ARBA00004429"/>
    </source>
</evidence>
<evidence type="ECO:0000256" key="13">
    <source>
        <dbReference type="ARBA" id="ARBA00022985"/>
    </source>
</evidence>
<evidence type="ECO:0000313" key="22">
    <source>
        <dbReference type="Proteomes" id="UP000033500"/>
    </source>
</evidence>
<protein>
    <recommendedName>
        <fullName evidence="5 19">Undecaprenyl phosphate-alpha-4-amino-4-deoxy-L-arabinose arabinosyl transferase</fullName>
        <ecNumber evidence="4 19">2.4.2.43</ecNumber>
    </recommendedName>
    <alternativeName>
        <fullName evidence="19">4-amino-4-deoxy-L-arabinose lipid A transferase</fullName>
    </alternativeName>
    <alternativeName>
        <fullName evidence="19">Lipid IV(A) 4-amino-4-deoxy-L-arabinosyltransferase</fullName>
    </alternativeName>
    <alternativeName>
        <fullName evidence="19">Undecaprenyl phosphate-alpha-L-Ara4N transferase</fullName>
    </alternativeName>
</protein>
<evidence type="ECO:0000313" key="21">
    <source>
        <dbReference type="EMBL" id="KJZ43800.1"/>
    </source>
</evidence>
<dbReference type="PATRIC" id="fig|294.131.peg.796"/>
<evidence type="ECO:0000256" key="5">
    <source>
        <dbReference type="ARBA" id="ARBA00015532"/>
    </source>
</evidence>
<dbReference type="NCBIfam" id="NF009784">
    <property type="entry name" value="PRK13279.1"/>
    <property type="match status" value="1"/>
</dbReference>
<keyword evidence="7 19" id="KW-0444">Lipid biosynthesis</keyword>
<feature type="transmembrane region" description="Helical" evidence="19">
    <location>
        <begin position="425"/>
        <end position="445"/>
    </location>
</feature>
<feature type="transmembrane region" description="Helical" evidence="19">
    <location>
        <begin position="399"/>
        <end position="418"/>
    </location>
</feature>
<dbReference type="Pfam" id="PF02366">
    <property type="entry name" value="PMT"/>
    <property type="match status" value="1"/>
</dbReference>
<dbReference type="InterPro" id="IPR022839">
    <property type="entry name" value="ArnT"/>
</dbReference>
<keyword evidence="8 19" id="KW-0997">Cell inner membrane</keyword>
<keyword evidence="12 19" id="KW-0812">Transmembrane</keyword>
<comment type="similarity">
    <text evidence="3 19">Belongs to the glycosyltransferase 83 family.</text>
</comment>
<evidence type="ECO:0000256" key="11">
    <source>
        <dbReference type="ARBA" id="ARBA00022679"/>
    </source>
</evidence>
<dbReference type="UniPathway" id="UPA00037"/>
<proteinExistence type="inferred from homology"/>
<comment type="subcellular location">
    <subcellularLocation>
        <location evidence="1 19">Cell inner membrane</location>
        <topology evidence="1 19">Multi-pass membrane protein</topology>
    </subcellularLocation>
</comment>
<dbReference type="GO" id="GO:0000030">
    <property type="term" value="F:mannosyltransferase activity"/>
    <property type="evidence" value="ECO:0007669"/>
    <property type="project" value="InterPro"/>
</dbReference>
<accession>A0A0F4TII8</accession>
<evidence type="ECO:0000256" key="17">
    <source>
        <dbReference type="ARBA" id="ARBA00025446"/>
    </source>
</evidence>
<dbReference type="HAMAP" id="MF_01165">
    <property type="entry name" value="ArnT_transfer"/>
    <property type="match status" value="1"/>
</dbReference>
<evidence type="ECO:0000256" key="3">
    <source>
        <dbReference type="ARBA" id="ARBA00010814"/>
    </source>
</evidence>
<evidence type="ECO:0000256" key="10">
    <source>
        <dbReference type="ARBA" id="ARBA00022676"/>
    </source>
</evidence>
<evidence type="ECO:0000256" key="9">
    <source>
        <dbReference type="ARBA" id="ARBA00022556"/>
    </source>
</evidence>
<feature type="transmembrane region" description="Helical" evidence="19">
    <location>
        <begin position="227"/>
        <end position="247"/>
    </location>
</feature>
<feature type="transmembrane region" description="Helical" evidence="19">
    <location>
        <begin position="338"/>
        <end position="358"/>
    </location>
</feature>
<organism evidence="21 22">
    <name type="scientific">Pseudomonas fluorescens</name>
    <dbReference type="NCBI Taxonomy" id="294"/>
    <lineage>
        <taxon>Bacteria</taxon>
        <taxon>Pseudomonadati</taxon>
        <taxon>Pseudomonadota</taxon>
        <taxon>Gammaproteobacteria</taxon>
        <taxon>Pseudomonadales</taxon>
        <taxon>Pseudomonadaceae</taxon>
        <taxon>Pseudomonas</taxon>
    </lineage>
</organism>
<feature type="transmembrane region" description="Helical" evidence="19">
    <location>
        <begin position="370"/>
        <end position="387"/>
    </location>
</feature>
<sequence>MTPDNLLPRSAGHLSRADSSARSIAERWMVPGLLLVFLVFYLLPLVTHGLWTPDETRYGQVSQEMLLSGNWVAPHFMGIRYFEKPIAGYWMIAIGQAVFGDTLFGVRIASALSTGLSIWLTYLIARRLWNDPRKSFACALLYMSFGLIAGQAGYANLDPQFTLWVNLSLVALWFAIDSQVSRARLGAWALLGVACGMGFMTKGFLAWLLPVLIALPWMLWQRRLGELLRYGPLAVVVAAAVCLPWVLAIHHQEPDFWRFFFWNEHIRRFAADDAQHARPWWFYVPLLVVSSLPWAALLPATFVQAWQHKRQPAICFLLLWLLLPLGFFSLSSGKLPTYIMPCLLPLALLMGHALTELLNQARGRAIRINGVINVVVATIALIVLLYLQTTKEIYENTEMFSLSLVFFVLLGWIISNALQVLRPLMFWAMPALGIWLLVALLPAAMPAQIVDSKMPDQFIAEHLDALSQTTSLLSNDLGAASALSWRLKRPQIALFNTVGELKYGLDDPAMESRKVTKDNVAQWMTEARKKGAVGVVMRVNSVQEVQEVELLPIDGKRYERGNLEILIFPQSQP</sequence>
<reference evidence="21 22" key="1">
    <citation type="submission" date="2015-03" db="EMBL/GenBank/DDBJ databases">
        <title>Comparative genomics of Pseudomonas insights into diversity of traits involved in vanlence and defense.</title>
        <authorList>
            <person name="Qin Y."/>
        </authorList>
    </citation>
    <scope>NUCLEOTIDE SEQUENCE [LARGE SCALE GENOMIC DNA]</scope>
    <source>
        <strain evidence="21 22">C3</strain>
    </source>
</reference>
<feature type="transmembrane region" description="Helical" evidence="19">
    <location>
        <begin position="314"/>
        <end position="332"/>
    </location>
</feature>
<evidence type="ECO:0000256" key="15">
    <source>
        <dbReference type="ARBA" id="ARBA00023098"/>
    </source>
</evidence>
<evidence type="ECO:0000256" key="14">
    <source>
        <dbReference type="ARBA" id="ARBA00022989"/>
    </source>
</evidence>
<dbReference type="PANTHER" id="PTHR33908">
    <property type="entry name" value="MANNOSYLTRANSFERASE YKCB-RELATED"/>
    <property type="match status" value="1"/>
</dbReference>